<reference evidence="1" key="1">
    <citation type="submission" date="2020-02" db="EMBL/GenBank/DDBJ databases">
        <authorList>
            <person name="Meier V. D."/>
        </authorList>
    </citation>
    <scope>NUCLEOTIDE SEQUENCE</scope>
    <source>
        <strain evidence="1">AVDCRST_MAG54</strain>
    </source>
</reference>
<dbReference type="EMBL" id="CADCTH010000026">
    <property type="protein sequence ID" value="CAA9212114.1"/>
    <property type="molecule type" value="Genomic_DNA"/>
</dbReference>
<sequence length="45" mass="4531">MQGPAAGARRAADLLGEVGHLARGVVVARGGAEADGEHERRPDGP</sequence>
<dbReference type="AlphaFoldDB" id="A0A6J4H5P1"/>
<gene>
    <name evidence="1" type="ORF">AVDCRST_MAG54-160</name>
</gene>
<organism evidence="1">
    <name type="scientific">uncultured Actinomycetospora sp</name>
    <dbReference type="NCBI Taxonomy" id="1135996"/>
    <lineage>
        <taxon>Bacteria</taxon>
        <taxon>Bacillati</taxon>
        <taxon>Actinomycetota</taxon>
        <taxon>Actinomycetes</taxon>
        <taxon>Pseudonocardiales</taxon>
        <taxon>Pseudonocardiaceae</taxon>
        <taxon>Actinomycetospora</taxon>
        <taxon>environmental samples</taxon>
    </lineage>
</organism>
<name>A0A6J4H5P1_9PSEU</name>
<evidence type="ECO:0000313" key="1">
    <source>
        <dbReference type="EMBL" id="CAA9212114.1"/>
    </source>
</evidence>
<accession>A0A6J4H5P1</accession>
<feature type="non-terminal residue" evidence="1">
    <location>
        <position position="45"/>
    </location>
</feature>
<protein>
    <submittedName>
        <fullName evidence="1">Uncharacterized protein</fullName>
    </submittedName>
</protein>
<proteinExistence type="predicted"/>